<evidence type="ECO:0000256" key="11">
    <source>
        <dbReference type="ARBA" id="ARBA00022833"/>
    </source>
</evidence>
<dbReference type="InterPro" id="IPR013083">
    <property type="entry name" value="Znf_RING/FYVE/PHD"/>
</dbReference>
<reference evidence="17" key="2">
    <citation type="journal article" date="2017" name="Nat. Plants">
        <title>The Aegilops tauschii genome reveals multiple impacts of transposons.</title>
        <authorList>
            <person name="Zhao G."/>
            <person name="Zou C."/>
            <person name="Li K."/>
            <person name="Wang K."/>
            <person name="Li T."/>
            <person name="Gao L."/>
            <person name="Zhang X."/>
            <person name="Wang H."/>
            <person name="Yang Z."/>
            <person name="Liu X."/>
            <person name="Jiang W."/>
            <person name="Mao L."/>
            <person name="Kong X."/>
            <person name="Jiao Y."/>
            <person name="Jia J."/>
        </authorList>
    </citation>
    <scope>NUCLEOTIDE SEQUENCE [LARGE SCALE GENOMIC DNA]</scope>
    <source>
        <strain evidence="17">cv. AL8/78</strain>
    </source>
</reference>
<dbReference type="FunFam" id="3.30.40.10:FF:000230">
    <property type="entry name" value="RBR-type E3 ubiquitin transferase"/>
    <property type="match status" value="1"/>
</dbReference>
<evidence type="ECO:0000256" key="2">
    <source>
        <dbReference type="ARBA" id="ARBA00001947"/>
    </source>
</evidence>
<dbReference type="GO" id="GO:0004523">
    <property type="term" value="F:RNA-DNA hybrid ribonuclease activity"/>
    <property type="evidence" value="ECO:0007669"/>
    <property type="project" value="InterPro"/>
</dbReference>
<evidence type="ECO:0000313" key="17">
    <source>
        <dbReference type="Proteomes" id="UP000015105"/>
    </source>
</evidence>
<keyword evidence="6" id="KW-0808">Transferase</keyword>
<dbReference type="InterPro" id="IPR044066">
    <property type="entry name" value="TRIAD_supradom"/>
</dbReference>
<dbReference type="GO" id="GO:0016567">
    <property type="term" value="P:protein ubiquitination"/>
    <property type="evidence" value="ECO:0007669"/>
    <property type="project" value="InterPro"/>
</dbReference>
<dbReference type="AlphaFoldDB" id="A0A453R3Q9"/>
<keyword evidence="7" id="KW-0479">Metal-binding</keyword>
<dbReference type="Gene3D" id="3.30.420.10">
    <property type="entry name" value="Ribonuclease H-like superfamily/Ribonuclease H"/>
    <property type="match status" value="1"/>
</dbReference>
<dbReference type="Gene3D" id="1.20.120.1750">
    <property type="match status" value="1"/>
</dbReference>
<comment type="similarity">
    <text evidence="4">Belongs to the RBR family. Ariadne subfamily.</text>
</comment>
<dbReference type="PROSITE" id="PS00518">
    <property type="entry name" value="ZF_RING_1"/>
    <property type="match status" value="1"/>
</dbReference>
<evidence type="ECO:0000256" key="13">
    <source>
        <dbReference type="SAM" id="MobiDB-lite"/>
    </source>
</evidence>
<reference evidence="16" key="3">
    <citation type="journal article" date="2017" name="Nature">
        <title>Genome sequence of the progenitor of the wheat D genome Aegilops tauschii.</title>
        <authorList>
            <person name="Luo M.C."/>
            <person name="Gu Y.Q."/>
            <person name="Puiu D."/>
            <person name="Wang H."/>
            <person name="Twardziok S.O."/>
            <person name="Deal K.R."/>
            <person name="Huo N."/>
            <person name="Zhu T."/>
            <person name="Wang L."/>
            <person name="Wang Y."/>
            <person name="McGuire P.E."/>
            <person name="Liu S."/>
            <person name="Long H."/>
            <person name="Ramasamy R.K."/>
            <person name="Rodriguez J.C."/>
            <person name="Van S.L."/>
            <person name="Yuan L."/>
            <person name="Wang Z."/>
            <person name="Xia Z."/>
            <person name="Xiao L."/>
            <person name="Anderson O.D."/>
            <person name="Ouyang S."/>
            <person name="Liang Y."/>
            <person name="Zimin A.V."/>
            <person name="Pertea G."/>
            <person name="Qi P."/>
            <person name="Bennetzen J.L."/>
            <person name="Dai X."/>
            <person name="Dawson M.W."/>
            <person name="Muller H.G."/>
            <person name="Kugler K."/>
            <person name="Rivarola-Duarte L."/>
            <person name="Spannagl M."/>
            <person name="Mayer K.F.X."/>
            <person name="Lu F.H."/>
            <person name="Bevan M.W."/>
            <person name="Leroy P."/>
            <person name="Li P."/>
            <person name="You F.M."/>
            <person name="Sun Q."/>
            <person name="Liu Z."/>
            <person name="Lyons E."/>
            <person name="Wicker T."/>
            <person name="Salzberg S.L."/>
            <person name="Devos K.M."/>
            <person name="Dvorak J."/>
        </authorList>
    </citation>
    <scope>NUCLEOTIDE SEQUENCE [LARGE SCALE GENOMIC DNA]</scope>
    <source>
        <strain evidence="16">cv. AL8/78</strain>
    </source>
</reference>
<evidence type="ECO:0000256" key="8">
    <source>
        <dbReference type="ARBA" id="ARBA00022737"/>
    </source>
</evidence>
<dbReference type="SUPFAM" id="SSF53098">
    <property type="entry name" value="Ribonuclease H-like"/>
    <property type="match status" value="1"/>
</dbReference>
<protein>
    <recommendedName>
        <fullName evidence="5">RBR-type E3 ubiquitin transferase</fullName>
        <ecNumber evidence="5">2.3.2.31</ecNumber>
    </recommendedName>
</protein>
<dbReference type="PROSITE" id="PS51873">
    <property type="entry name" value="TRIAD"/>
    <property type="match status" value="1"/>
</dbReference>
<dbReference type="GO" id="GO:0003676">
    <property type="term" value="F:nucleic acid binding"/>
    <property type="evidence" value="ECO:0007669"/>
    <property type="project" value="InterPro"/>
</dbReference>
<reference evidence="16" key="4">
    <citation type="submission" date="2019-03" db="UniProtKB">
        <authorList>
            <consortium name="EnsemblPlants"/>
        </authorList>
    </citation>
    <scope>IDENTIFICATION</scope>
</reference>
<dbReference type="InterPro" id="IPR036397">
    <property type="entry name" value="RNaseH_sf"/>
</dbReference>
<dbReference type="InterPro" id="IPR002867">
    <property type="entry name" value="IBR_dom"/>
</dbReference>
<dbReference type="InterPro" id="IPR002156">
    <property type="entry name" value="RNaseH_domain"/>
</dbReference>
<dbReference type="SMART" id="SM00184">
    <property type="entry name" value="RING"/>
    <property type="match status" value="1"/>
</dbReference>
<keyword evidence="10" id="KW-0833">Ubl conjugation pathway</keyword>
<dbReference type="EC" id="2.3.2.31" evidence="5"/>
<dbReference type="Pfam" id="PF13456">
    <property type="entry name" value="RVT_3"/>
    <property type="match status" value="1"/>
</dbReference>
<evidence type="ECO:0000313" key="16">
    <source>
        <dbReference type="EnsemblPlants" id="AET7Gv20449700.1"/>
    </source>
</evidence>
<evidence type="ECO:0000256" key="5">
    <source>
        <dbReference type="ARBA" id="ARBA00012251"/>
    </source>
</evidence>
<accession>A0A453R3Q9</accession>
<dbReference type="EnsemblPlants" id="AET7Gv20449700.1">
    <property type="protein sequence ID" value="AET7Gv20449700.1"/>
    <property type="gene ID" value="AET7Gv20449700"/>
</dbReference>
<dbReference type="Pfam" id="PF01485">
    <property type="entry name" value="IBR"/>
    <property type="match status" value="2"/>
</dbReference>
<evidence type="ECO:0000256" key="3">
    <source>
        <dbReference type="ARBA" id="ARBA00003976"/>
    </source>
</evidence>
<sequence>HKRTKDPIPSRHLASHSKPSSLWAVGCGTARPPAPIMAGDGDLASRCLRQQVALASDHDFAFQLQLNEAIQASLRVPTPNRPSSSGGGGAAAATAFCSCRSCQPVSALWSSELALAELARQEKNRRDAQAFRVAHAQANTSARVASRGSLLARELADTPDRRRAHGGDRLERPLDPSRSPSSRIFYKGLSNKEGAGGWWVVPAPRVAVLAVVVYDPQGKVVRTIQKRVERFVGGRMELEVLALKEGIQAALELGIRWVNIVSDFKALHKYMLGTWRPTKNKSEHMVNEALSLMRKFNHCEFSLIPRGQVGYATKLATDLVGTNKKEACKRETCTICLEDTDVSKIHAVEGCAHRFCLSCMKEHVRVKLRDGTLPACPQDGCTTKLTVEGSKIFLSPQLLETMAQRIREAQIPHTQKVYCPNSRCSALMSLSEAIHPLQEPDAGAETLGKCVKCGRLFCVKCKVPWHYGISCVDYKRRYPHALQNLAQRRSWRQCVKCKHLIELAEGCYHITCVCGYEFCYTCGKEWKDKKATCSCLLWDERNIIHDRGGRR</sequence>
<evidence type="ECO:0000256" key="6">
    <source>
        <dbReference type="ARBA" id="ARBA00022679"/>
    </source>
</evidence>
<comment type="function">
    <text evidence="3">Might act as an E3 ubiquitin-protein ligase, or as part of E3 complex, which accepts ubiquitin from specific E2 ubiquitin-conjugating enzymes and then transfers it to substrates.</text>
</comment>
<keyword evidence="9 12" id="KW-0863">Zinc-finger</keyword>
<evidence type="ECO:0000259" key="14">
    <source>
        <dbReference type="PROSITE" id="PS50089"/>
    </source>
</evidence>
<feature type="domain" description="RING-type" evidence="15">
    <location>
        <begin position="329"/>
        <end position="539"/>
    </location>
</feature>
<evidence type="ECO:0000256" key="10">
    <source>
        <dbReference type="ARBA" id="ARBA00022786"/>
    </source>
</evidence>
<comment type="cofactor">
    <cofactor evidence="2">
        <name>Zn(2+)</name>
        <dbReference type="ChEBI" id="CHEBI:29105"/>
    </cofactor>
</comment>
<dbReference type="SUPFAM" id="SSF57850">
    <property type="entry name" value="RING/U-box"/>
    <property type="match status" value="3"/>
</dbReference>
<dbReference type="CDD" id="cd22582">
    <property type="entry name" value="BRcat_RBR_unk"/>
    <property type="match status" value="1"/>
</dbReference>
<keyword evidence="11" id="KW-0862">Zinc</keyword>
<proteinExistence type="inferred from homology"/>
<organism evidence="16 17">
    <name type="scientific">Aegilops tauschii subsp. strangulata</name>
    <name type="common">Goatgrass</name>
    <dbReference type="NCBI Taxonomy" id="200361"/>
    <lineage>
        <taxon>Eukaryota</taxon>
        <taxon>Viridiplantae</taxon>
        <taxon>Streptophyta</taxon>
        <taxon>Embryophyta</taxon>
        <taxon>Tracheophyta</taxon>
        <taxon>Spermatophyta</taxon>
        <taxon>Magnoliopsida</taxon>
        <taxon>Liliopsida</taxon>
        <taxon>Poales</taxon>
        <taxon>Poaceae</taxon>
        <taxon>BOP clade</taxon>
        <taxon>Pooideae</taxon>
        <taxon>Triticodae</taxon>
        <taxon>Triticeae</taxon>
        <taxon>Triticinae</taxon>
        <taxon>Aegilops</taxon>
    </lineage>
</organism>
<dbReference type="InterPro" id="IPR017907">
    <property type="entry name" value="Znf_RING_CS"/>
</dbReference>
<evidence type="ECO:0000256" key="12">
    <source>
        <dbReference type="PROSITE-ProRule" id="PRU00175"/>
    </source>
</evidence>
<dbReference type="PROSITE" id="PS50089">
    <property type="entry name" value="ZF_RING_2"/>
    <property type="match status" value="1"/>
</dbReference>
<dbReference type="InterPro" id="IPR031127">
    <property type="entry name" value="E3_UB_ligase_RBR"/>
</dbReference>
<name>A0A453R3Q9_AEGTS</name>
<dbReference type="Gene3D" id="3.30.40.10">
    <property type="entry name" value="Zinc/RING finger domain, C3HC4 (zinc finger)"/>
    <property type="match status" value="1"/>
</dbReference>
<feature type="region of interest" description="Disordered" evidence="13">
    <location>
        <begin position="155"/>
        <end position="178"/>
    </location>
</feature>
<dbReference type="Gramene" id="AET7Gv20449700.1">
    <property type="protein sequence ID" value="AET7Gv20449700.1"/>
    <property type="gene ID" value="AET7Gv20449700"/>
</dbReference>
<evidence type="ECO:0000256" key="1">
    <source>
        <dbReference type="ARBA" id="ARBA00001798"/>
    </source>
</evidence>
<keyword evidence="8" id="KW-0677">Repeat</keyword>
<dbReference type="Proteomes" id="UP000015105">
    <property type="component" value="Chromosome 7D"/>
</dbReference>
<dbReference type="GO" id="GO:0061630">
    <property type="term" value="F:ubiquitin protein ligase activity"/>
    <property type="evidence" value="ECO:0007669"/>
    <property type="project" value="UniProtKB-EC"/>
</dbReference>
<evidence type="ECO:0000259" key="15">
    <source>
        <dbReference type="PROSITE" id="PS51873"/>
    </source>
</evidence>
<evidence type="ECO:0000256" key="7">
    <source>
        <dbReference type="ARBA" id="ARBA00022723"/>
    </source>
</evidence>
<reference evidence="16" key="5">
    <citation type="journal article" date="2021" name="G3 (Bethesda)">
        <title>Aegilops tauschii genome assembly Aet v5.0 features greater sequence contiguity and improved annotation.</title>
        <authorList>
            <person name="Wang L."/>
            <person name="Zhu T."/>
            <person name="Rodriguez J.C."/>
            <person name="Deal K.R."/>
            <person name="Dubcovsky J."/>
            <person name="McGuire P.E."/>
            <person name="Lux T."/>
            <person name="Spannagl M."/>
            <person name="Mayer K.F.X."/>
            <person name="Baldrich P."/>
            <person name="Meyers B.C."/>
            <person name="Huo N."/>
            <person name="Gu Y.Q."/>
            <person name="Zhou H."/>
            <person name="Devos K.M."/>
            <person name="Bennetzen J.L."/>
            <person name="Unver T."/>
            <person name="Budak H."/>
            <person name="Gulick P.J."/>
            <person name="Galiba G."/>
            <person name="Kalapos B."/>
            <person name="Nelson D.R."/>
            <person name="Li P."/>
            <person name="You F.M."/>
            <person name="Luo M.C."/>
            <person name="Dvorak J."/>
        </authorList>
    </citation>
    <scope>NUCLEOTIDE SEQUENCE [LARGE SCALE GENOMIC DNA]</scope>
    <source>
        <strain evidence="16">cv. AL8/78</strain>
    </source>
</reference>
<dbReference type="InterPro" id="IPR001841">
    <property type="entry name" value="Znf_RING"/>
</dbReference>
<dbReference type="CDD" id="cd22584">
    <property type="entry name" value="Rcat_RBR_unk"/>
    <property type="match status" value="1"/>
</dbReference>
<feature type="domain" description="RING-type" evidence="14">
    <location>
        <begin position="333"/>
        <end position="379"/>
    </location>
</feature>
<keyword evidence="17" id="KW-1185">Reference proteome</keyword>
<feature type="compositionally biased region" description="Basic and acidic residues" evidence="13">
    <location>
        <begin position="155"/>
        <end position="175"/>
    </location>
</feature>
<evidence type="ECO:0000256" key="9">
    <source>
        <dbReference type="ARBA" id="ARBA00022771"/>
    </source>
</evidence>
<dbReference type="GO" id="GO:0008270">
    <property type="term" value="F:zinc ion binding"/>
    <property type="evidence" value="ECO:0007669"/>
    <property type="project" value="UniProtKB-KW"/>
</dbReference>
<reference evidence="17" key="1">
    <citation type="journal article" date="2014" name="Science">
        <title>Ancient hybridizations among the ancestral genomes of bread wheat.</title>
        <authorList>
            <consortium name="International Wheat Genome Sequencing Consortium,"/>
            <person name="Marcussen T."/>
            <person name="Sandve S.R."/>
            <person name="Heier L."/>
            <person name="Spannagl M."/>
            <person name="Pfeifer M."/>
            <person name="Jakobsen K.S."/>
            <person name="Wulff B.B."/>
            <person name="Steuernagel B."/>
            <person name="Mayer K.F."/>
            <person name="Olsen O.A."/>
        </authorList>
    </citation>
    <scope>NUCLEOTIDE SEQUENCE [LARGE SCALE GENOMIC DNA]</scope>
    <source>
        <strain evidence="17">cv. AL8/78</strain>
    </source>
</reference>
<dbReference type="SMART" id="SM00647">
    <property type="entry name" value="IBR"/>
    <property type="match status" value="2"/>
</dbReference>
<evidence type="ECO:0000256" key="4">
    <source>
        <dbReference type="ARBA" id="ARBA00005884"/>
    </source>
</evidence>
<dbReference type="InterPro" id="IPR012337">
    <property type="entry name" value="RNaseH-like_sf"/>
</dbReference>
<dbReference type="PANTHER" id="PTHR11685">
    <property type="entry name" value="RBR FAMILY RING FINGER AND IBR DOMAIN-CONTAINING"/>
    <property type="match status" value="1"/>
</dbReference>
<comment type="catalytic activity">
    <reaction evidence="1">
        <text>[E2 ubiquitin-conjugating enzyme]-S-ubiquitinyl-L-cysteine + [acceptor protein]-L-lysine = [E2 ubiquitin-conjugating enzyme]-L-cysteine + [acceptor protein]-N(6)-ubiquitinyl-L-lysine.</text>
        <dbReference type="EC" id="2.3.2.31"/>
    </reaction>
</comment>